<dbReference type="Pfam" id="PF13179">
    <property type="entry name" value="DUF4006"/>
    <property type="match status" value="1"/>
</dbReference>
<keyword evidence="1" id="KW-1133">Transmembrane helix</keyword>
<feature type="transmembrane region" description="Helical" evidence="1">
    <location>
        <begin position="12"/>
        <end position="39"/>
    </location>
</feature>
<evidence type="ECO:0000256" key="1">
    <source>
        <dbReference type="SAM" id="Phobius"/>
    </source>
</evidence>
<reference evidence="2" key="1">
    <citation type="submission" date="2016-10" db="EMBL/GenBank/DDBJ databases">
        <authorList>
            <person name="de Groot N.N."/>
        </authorList>
    </citation>
    <scope>NUCLEOTIDE SEQUENCE</scope>
</reference>
<dbReference type="AlphaFoldDB" id="A0A1W1EGE9"/>
<evidence type="ECO:0000313" key="2">
    <source>
        <dbReference type="EMBL" id="SFZ99100.1"/>
    </source>
</evidence>
<protein>
    <recommendedName>
        <fullName evidence="3">Periplasmic protein</fullName>
    </recommendedName>
</protein>
<keyword evidence="1" id="KW-0812">Transmembrane</keyword>
<accession>A0A1W1EGE9</accession>
<name>A0A1W1EGE9_9ZZZZ</name>
<organism evidence="2">
    <name type="scientific">hydrothermal vent metagenome</name>
    <dbReference type="NCBI Taxonomy" id="652676"/>
    <lineage>
        <taxon>unclassified sequences</taxon>
        <taxon>metagenomes</taxon>
        <taxon>ecological metagenomes</taxon>
    </lineage>
</organism>
<sequence length="78" mass="8398">MSSTENTNRSVFGLHGVTGMLIATVLLLSILVGLTIWGLGVQQKSATNFYDSTVITSNLDNVKMNSTKNADFAFKDAK</sequence>
<dbReference type="EMBL" id="FPKX01000074">
    <property type="protein sequence ID" value="SFZ99100.1"/>
    <property type="molecule type" value="Genomic_DNA"/>
</dbReference>
<gene>
    <name evidence="2" type="ORF">MNB_SV-5-1014</name>
</gene>
<dbReference type="InterPro" id="IPR025065">
    <property type="entry name" value="DUF4006"/>
</dbReference>
<keyword evidence="1" id="KW-0472">Membrane</keyword>
<evidence type="ECO:0008006" key="3">
    <source>
        <dbReference type="Google" id="ProtNLM"/>
    </source>
</evidence>
<proteinExistence type="predicted"/>